<gene>
    <name evidence="1" type="ORF">AM1_085</name>
</gene>
<reference evidence="1 2" key="1">
    <citation type="journal article" date="2017" name="Viruses">
        <title>Phage Biodiversity in Artisanal Cheese Wheys Reflects the Complexity of the Fermentation Process.</title>
        <authorList>
            <person name="Mahony J."/>
            <person name="Moscarelli A."/>
            <person name="Kelleher P."/>
            <person name="Lugli G.A."/>
            <person name="Ventura M."/>
            <person name="Settanni L."/>
            <person name="van Sinderen D."/>
        </authorList>
    </citation>
    <scope>NUCLEOTIDE SEQUENCE [LARGE SCALE GENOMIC DNA]</scope>
</reference>
<evidence type="ECO:0000313" key="1">
    <source>
        <dbReference type="EMBL" id="ARM66212.1"/>
    </source>
</evidence>
<proteinExistence type="predicted"/>
<name>A0A1W6JJ07_9CAUD</name>
<evidence type="ECO:0000313" key="2">
    <source>
        <dbReference type="Proteomes" id="UP000221405"/>
    </source>
</evidence>
<organism evidence="1 2">
    <name type="scientific">Lactococcus phage AM1</name>
    <dbReference type="NCBI Taxonomy" id="1965467"/>
    <lineage>
        <taxon>Viruses</taxon>
        <taxon>Duplodnaviria</taxon>
        <taxon>Heunggongvirae</taxon>
        <taxon>Uroviricota</taxon>
        <taxon>Caudoviricetes</taxon>
        <taxon>Audreyjarvisvirus</taxon>
        <taxon>Audreyjarvisvirus AM1</taxon>
    </lineage>
</organism>
<keyword evidence="2" id="KW-1185">Reference proteome</keyword>
<dbReference type="Proteomes" id="UP000221405">
    <property type="component" value="Segment"/>
</dbReference>
<dbReference type="EMBL" id="KY554768">
    <property type="protein sequence ID" value="ARM66212.1"/>
    <property type="molecule type" value="Genomic_DNA"/>
</dbReference>
<sequence length="160" mass="19231">MMQNQKMMTFYMKVTYMKGRYMLQEPKPKRNRPLVDRYISAWFEDNKAELDKNIRRVINTKYDQKVIEDNPFLKFFTTSSEKPIETLIKMQDGYDIQDKYYMCDEQYYKLIDVCYCSRCANRNYFEPTLVTLGVGVGDENDRVYVTSAKEMSEFKEILKV</sequence>
<protein>
    <submittedName>
        <fullName evidence="1">Uncharacterized protein</fullName>
    </submittedName>
</protein>
<accession>A0A1W6JJ07</accession>